<evidence type="ECO:0000259" key="2">
    <source>
        <dbReference type="Pfam" id="PF02517"/>
    </source>
</evidence>
<evidence type="ECO:0000313" key="3">
    <source>
        <dbReference type="EMBL" id="ARF11984.1"/>
    </source>
</evidence>
<name>A0A1V0SK33_9VIRU</name>
<feature type="transmembrane region" description="Helical" evidence="1">
    <location>
        <begin position="93"/>
        <end position="112"/>
    </location>
</feature>
<keyword evidence="1" id="KW-0812">Transmembrane</keyword>
<feature type="domain" description="CAAX prenyl protease 2/Lysostaphin resistance protein A-like" evidence="2">
    <location>
        <begin position="32"/>
        <end position="129"/>
    </location>
</feature>
<gene>
    <name evidence="3" type="ORF">Klosneuvirus_3_119</name>
</gene>
<feature type="transmembrane region" description="Helical" evidence="1">
    <location>
        <begin position="67"/>
        <end position="87"/>
    </location>
</feature>
<keyword evidence="1" id="KW-1133">Transmembrane helix</keyword>
<keyword evidence="3" id="KW-0645">Protease</keyword>
<dbReference type="EMBL" id="KY684110">
    <property type="protein sequence ID" value="ARF11984.1"/>
    <property type="molecule type" value="Genomic_DNA"/>
</dbReference>
<keyword evidence="3" id="KW-0378">Hydrolase</keyword>
<reference evidence="3" key="1">
    <citation type="journal article" date="2017" name="Science">
        <title>Giant viruses with an expanded complement of translation system components.</title>
        <authorList>
            <person name="Schulz F."/>
            <person name="Yutin N."/>
            <person name="Ivanova N.N."/>
            <person name="Ortega D.R."/>
            <person name="Lee T.K."/>
            <person name="Vierheilig J."/>
            <person name="Daims H."/>
            <person name="Horn M."/>
            <person name="Wagner M."/>
            <person name="Jensen G.J."/>
            <person name="Kyrpides N.C."/>
            <person name="Koonin E.V."/>
            <person name="Woyke T."/>
        </authorList>
    </citation>
    <scope>NUCLEOTIDE SEQUENCE</scope>
    <source>
        <strain evidence="3">KNV1</strain>
    </source>
</reference>
<organism evidence="3">
    <name type="scientific">Klosneuvirus KNV1</name>
    <dbReference type="NCBI Taxonomy" id="1977640"/>
    <lineage>
        <taxon>Viruses</taxon>
        <taxon>Varidnaviria</taxon>
        <taxon>Bamfordvirae</taxon>
        <taxon>Nucleocytoviricota</taxon>
        <taxon>Megaviricetes</taxon>
        <taxon>Imitervirales</taxon>
        <taxon>Mimiviridae</taxon>
        <taxon>Klosneuvirinae</taxon>
        <taxon>Klosneuvirus</taxon>
    </lineage>
</organism>
<sequence length="207" mass="24589">MYFILELLLNRLIFGYYAHKYIKIDDLISRPTILQWLSFCVFIPVQEEIMFRYAFYHLLENYINDIMTINIINGVVFGLLHASNGLIVKLKPLDYLMIILANSHLGYCLAILHNNLFLCMVVHGVYNFIGISIMLYWNENNNIVEVRIDDVIIYTQPRRRAMSLGFVNNFEFFHRINKSSINPEIAESTNKYREMEKNRIKKYENMI</sequence>
<dbReference type="InterPro" id="IPR003675">
    <property type="entry name" value="Rce1/LyrA-like_dom"/>
</dbReference>
<protein>
    <submittedName>
        <fullName evidence="3">CAAX protease family protein</fullName>
    </submittedName>
</protein>
<evidence type="ECO:0000256" key="1">
    <source>
        <dbReference type="SAM" id="Phobius"/>
    </source>
</evidence>
<dbReference type="Pfam" id="PF02517">
    <property type="entry name" value="Rce1-like"/>
    <property type="match status" value="1"/>
</dbReference>
<accession>A0A1V0SK33</accession>
<feature type="transmembrane region" description="Helical" evidence="1">
    <location>
        <begin position="117"/>
        <end position="137"/>
    </location>
</feature>
<keyword evidence="1" id="KW-0472">Membrane</keyword>
<dbReference type="GO" id="GO:0006508">
    <property type="term" value="P:proteolysis"/>
    <property type="evidence" value="ECO:0007669"/>
    <property type="project" value="UniProtKB-KW"/>
</dbReference>
<proteinExistence type="predicted"/>
<dbReference type="GO" id="GO:0004175">
    <property type="term" value="F:endopeptidase activity"/>
    <property type="evidence" value="ECO:0007669"/>
    <property type="project" value="UniProtKB-ARBA"/>
</dbReference>
<dbReference type="GO" id="GO:0080120">
    <property type="term" value="P:CAAX-box protein maturation"/>
    <property type="evidence" value="ECO:0007669"/>
    <property type="project" value="UniProtKB-ARBA"/>
</dbReference>